<evidence type="ECO:0000256" key="7">
    <source>
        <dbReference type="ARBA" id="ARBA00022833"/>
    </source>
</evidence>
<dbReference type="FunFam" id="3.30.160.60:FF:000041">
    <property type="entry name" value="Zinc finger protein ZIC 1"/>
    <property type="match status" value="1"/>
</dbReference>
<dbReference type="PROSITE" id="PS50157">
    <property type="entry name" value="ZINC_FINGER_C2H2_2"/>
    <property type="match status" value="4"/>
</dbReference>
<dbReference type="GO" id="GO:0008270">
    <property type="term" value="F:zinc ion binding"/>
    <property type="evidence" value="ECO:0007669"/>
    <property type="project" value="UniProtKB-KW"/>
</dbReference>
<evidence type="ECO:0000256" key="14">
    <source>
        <dbReference type="SAM" id="MobiDB-lite"/>
    </source>
</evidence>
<keyword evidence="4" id="KW-0479">Metal-binding</keyword>
<accession>A0A7J8GMW0</accession>
<evidence type="ECO:0000313" key="17">
    <source>
        <dbReference type="Proteomes" id="UP000550707"/>
    </source>
</evidence>
<keyword evidence="5" id="KW-0677">Repeat</keyword>
<evidence type="ECO:0000256" key="8">
    <source>
        <dbReference type="ARBA" id="ARBA00023125"/>
    </source>
</evidence>
<feature type="region of interest" description="Disordered" evidence="14">
    <location>
        <begin position="383"/>
        <end position="406"/>
    </location>
</feature>
<dbReference type="InterPro" id="IPR036236">
    <property type="entry name" value="Znf_C2H2_sf"/>
</dbReference>
<proteinExistence type="inferred from homology"/>
<dbReference type="InterPro" id="IPR056436">
    <property type="entry name" value="Znf-C2H2_ZIC1-5/GLI1-3-like"/>
</dbReference>
<name>A0A7J8GMW0_MOLMO</name>
<keyword evidence="6 13" id="KW-0863">Zinc-finger</keyword>
<dbReference type="FunFam" id="3.30.160.60:FF:000035">
    <property type="entry name" value="Zinc finger protein ZIC 1"/>
    <property type="match status" value="1"/>
</dbReference>
<keyword evidence="3" id="KW-0217">Developmental protein</keyword>
<dbReference type="PANTHER" id="PTHR45718">
    <property type="entry name" value="TRANSCRIPTIONAL ACTIVATOR CUBITUS INTERRUPTUS"/>
    <property type="match status" value="1"/>
</dbReference>
<feature type="domain" description="C2H2-type" evidence="15">
    <location>
        <begin position="494"/>
        <end position="523"/>
    </location>
</feature>
<comment type="function">
    <text evidence="10">Essential for neural crest development, converting cells from an epidermal fate to a neural crest cell fate. Binds to DNA.</text>
</comment>
<dbReference type="PANTHER" id="PTHR45718:SF4">
    <property type="entry name" value="TRANSCRIPTIONAL ACTIVATOR CUBITUS INTERRUPTUS"/>
    <property type="match status" value="1"/>
</dbReference>
<feature type="region of interest" description="Disordered" evidence="14">
    <location>
        <begin position="189"/>
        <end position="257"/>
    </location>
</feature>
<dbReference type="Pfam" id="PF23561">
    <property type="entry name" value="zf-C2H2_15"/>
    <property type="match status" value="1"/>
</dbReference>
<feature type="compositionally biased region" description="Pro residues" evidence="14">
    <location>
        <begin position="387"/>
        <end position="398"/>
    </location>
</feature>
<dbReference type="InterPro" id="IPR013087">
    <property type="entry name" value="Znf_C2H2_type"/>
</dbReference>
<keyword evidence="9" id="KW-0539">Nucleus</keyword>
<dbReference type="EMBL" id="JACASF010000009">
    <property type="protein sequence ID" value="KAF6461277.1"/>
    <property type="molecule type" value="Genomic_DNA"/>
</dbReference>
<comment type="similarity">
    <text evidence="2">Belongs to the GLI C2H2-type zinc-finger protein family.</text>
</comment>
<sequence length="636" mass="65871">MEPPLNKRNPPALRLADLATAQARPLQNMSGFPELASPPAHSQLRAIATHLRPRDLGADLGVAIIPLGPEHMAQASALRLSPPSQALPAQPEAPAVAARAAASVAHPGAGTYPGGGGSSSVLPSAPPPPAPPLPPSPSPPSPPPPPPPPALSGYTTTNSGGGGSSGKGHSRDFVLRRDLSATAPAAAMHGAPLGGEQRSGTGSPQHPAPPPHSAGMFISASGTYAGPDGSGSGGPALFPALHDMPGTPGGHPHPLNGQMRLGLAAAAAAAAAELYGRAEPPFAPRSGEAHYGAVAAAAAAALHSYGAVNLNLNLAAAAAAAAAAGPGPHLQHHAPPPAPPPPPAPAQHPHQHHPHLPGAAGAFLRYMRQPIKQELICKWIDPEELARPPPPQPPPPPAGGAKPCSKTFGTMHELVNHVTVEHVGGPEQSSHICFWEDCPREGKPFKAKYKLINHIRVHTGEKPFPCPFPGCGKVFARSENLKIHKRTHTGEKPFKCEFDGCDRKFANSSDRKKHSHVHTSDKPYYCKIRGCDKSYTHPSSLRKHMKIHCKSPPPSPGALGYSSVGTPVGAPLSPVLDPTKSRSGTLSPQVTNLNEWYVCQASGAPSHLHTPSSNGTTSESEDEEMYGNSEVVRTIH</sequence>
<reference evidence="16 17" key="1">
    <citation type="journal article" date="2020" name="Nature">
        <title>Six reference-quality genomes reveal evolution of bat adaptations.</title>
        <authorList>
            <person name="Jebb D."/>
            <person name="Huang Z."/>
            <person name="Pippel M."/>
            <person name="Hughes G.M."/>
            <person name="Lavrichenko K."/>
            <person name="Devanna P."/>
            <person name="Winkler S."/>
            <person name="Jermiin L.S."/>
            <person name="Skirmuntt E.C."/>
            <person name="Katzourakis A."/>
            <person name="Burkitt-Gray L."/>
            <person name="Ray D.A."/>
            <person name="Sullivan K.A.M."/>
            <person name="Roscito J.G."/>
            <person name="Kirilenko B.M."/>
            <person name="Davalos L.M."/>
            <person name="Corthals A.P."/>
            <person name="Power M.L."/>
            <person name="Jones G."/>
            <person name="Ransome R.D."/>
            <person name="Dechmann D.K.N."/>
            <person name="Locatelli A.G."/>
            <person name="Puechmaille S.J."/>
            <person name="Fedrigo O."/>
            <person name="Jarvis E.D."/>
            <person name="Hiller M."/>
            <person name="Vernes S.C."/>
            <person name="Myers E.W."/>
            <person name="Teeling E.C."/>
        </authorList>
    </citation>
    <scope>NUCLEOTIDE SEQUENCE [LARGE SCALE GENOMIC DNA]</scope>
    <source>
        <strain evidence="16">MMolMol1</strain>
        <tissue evidence="16">Muscle</tissue>
    </source>
</reference>
<dbReference type="GO" id="GO:0005634">
    <property type="term" value="C:nucleus"/>
    <property type="evidence" value="ECO:0007669"/>
    <property type="project" value="UniProtKB-SubCell"/>
</dbReference>
<dbReference type="GO" id="GO:0000981">
    <property type="term" value="F:DNA-binding transcription factor activity, RNA polymerase II-specific"/>
    <property type="evidence" value="ECO:0007669"/>
    <property type="project" value="TreeGrafter"/>
</dbReference>
<evidence type="ECO:0000259" key="15">
    <source>
        <dbReference type="PROSITE" id="PS50157"/>
    </source>
</evidence>
<evidence type="ECO:0000256" key="11">
    <source>
        <dbReference type="ARBA" id="ARBA00069004"/>
    </source>
</evidence>
<dbReference type="PROSITE" id="PS00028">
    <property type="entry name" value="ZINC_FINGER_C2H2_1"/>
    <property type="match status" value="3"/>
</dbReference>
<feature type="domain" description="C2H2-type" evidence="15">
    <location>
        <begin position="436"/>
        <end position="463"/>
    </location>
</feature>
<evidence type="ECO:0000256" key="12">
    <source>
        <dbReference type="ARBA" id="ARBA00075841"/>
    </source>
</evidence>
<keyword evidence="17" id="KW-1185">Reference proteome</keyword>
<dbReference type="SMART" id="SM00355">
    <property type="entry name" value="ZnF_C2H2"/>
    <property type="match status" value="5"/>
</dbReference>
<evidence type="ECO:0000256" key="3">
    <source>
        <dbReference type="ARBA" id="ARBA00022473"/>
    </source>
</evidence>
<keyword evidence="8" id="KW-0238">DNA-binding</keyword>
<gene>
    <name evidence="16" type="ORF">HJG59_019881</name>
</gene>
<dbReference type="FunCoup" id="A0A7J8GMW0">
    <property type="interactions" value="19"/>
</dbReference>
<dbReference type="InterPro" id="IPR043359">
    <property type="entry name" value="GLI-like"/>
</dbReference>
<evidence type="ECO:0000256" key="1">
    <source>
        <dbReference type="ARBA" id="ARBA00004123"/>
    </source>
</evidence>
<dbReference type="Pfam" id="PF18366">
    <property type="entry name" value="zf_ZIC"/>
    <property type="match status" value="1"/>
</dbReference>
<feature type="region of interest" description="Disordered" evidence="14">
    <location>
        <begin position="325"/>
        <end position="358"/>
    </location>
</feature>
<feature type="domain" description="C2H2-type" evidence="15">
    <location>
        <begin position="464"/>
        <end position="493"/>
    </location>
</feature>
<feature type="region of interest" description="Disordered" evidence="14">
    <location>
        <begin position="604"/>
        <end position="636"/>
    </location>
</feature>
<feature type="domain" description="C2H2-type" evidence="15">
    <location>
        <begin position="524"/>
        <end position="553"/>
    </location>
</feature>
<evidence type="ECO:0000256" key="5">
    <source>
        <dbReference type="ARBA" id="ARBA00022737"/>
    </source>
</evidence>
<dbReference type="FunFam" id="3.30.160.60:FF:000039">
    <property type="entry name" value="Zinc finger protein ZIC 1"/>
    <property type="match status" value="1"/>
</dbReference>
<dbReference type="GO" id="GO:0000978">
    <property type="term" value="F:RNA polymerase II cis-regulatory region sequence-specific DNA binding"/>
    <property type="evidence" value="ECO:0007669"/>
    <property type="project" value="TreeGrafter"/>
</dbReference>
<feature type="compositionally biased region" description="Pro residues" evidence="14">
    <location>
        <begin position="124"/>
        <end position="150"/>
    </location>
</feature>
<evidence type="ECO:0000256" key="9">
    <source>
        <dbReference type="ARBA" id="ARBA00023242"/>
    </source>
</evidence>
<organism evidence="16 17">
    <name type="scientific">Molossus molossus</name>
    <name type="common">Pallas' mastiff bat</name>
    <name type="synonym">Vespertilio molossus</name>
    <dbReference type="NCBI Taxonomy" id="27622"/>
    <lineage>
        <taxon>Eukaryota</taxon>
        <taxon>Metazoa</taxon>
        <taxon>Chordata</taxon>
        <taxon>Craniata</taxon>
        <taxon>Vertebrata</taxon>
        <taxon>Euteleostomi</taxon>
        <taxon>Mammalia</taxon>
        <taxon>Eutheria</taxon>
        <taxon>Laurasiatheria</taxon>
        <taxon>Chiroptera</taxon>
        <taxon>Yangochiroptera</taxon>
        <taxon>Molossidae</taxon>
        <taxon>Molossus</taxon>
    </lineage>
</organism>
<dbReference type="InParanoid" id="A0A7J8GMW0"/>
<dbReference type="Gene3D" id="3.30.160.60">
    <property type="entry name" value="Classic Zinc Finger"/>
    <property type="match status" value="4"/>
</dbReference>
<feature type="compositionally biased region" description="Pro residues" evidence="14">
    <location>
        <begin position="334"/>
        <end position="346"/>
    </location>
</feature>
<dbReference type="FunFam" id="3.30.160.60:FF:000050">
    <property type="entry name" value="zinc finger protein ZIC 1"/>
    <property type="match status" value="1"/>
</dbReference>
<dbReference type="Proteomes" id="UP000550707">
    <property type="component" value="Unassembled WGS sequence"/>
</dbReference>
<dbReference type="AlphaFoldDB" id="A0A7J8GMW0"/>
<feature type="compositionally biased region" description="Polar residues" evidence="14">
    <location>
        <begin position="609"/>
        <end position="618"/>
    </location>
</feature>
<evidence type="ECO:0000256" key="10">
    <source>
        <dbReference type="ARBA" id="ARBA00057768"/>
    </source>
</evidence>
<evidence type="ECO:0000313" key="16">
    <source>
        <dbReference type="EMBL" id="KAF6461277.1"/>
    </source>
</evidence>
<keyword evidence="7" id="KW-0862">Zinc</keyword>
<protein>
    <recommendedName>
        <fullName evidence="11">Zinc finger protein ZIC 5</fullName>
    </recommendedName>
    <alternativeName>
        <fullName evidence="12">Zinc finger protein of the cerebellum 5</fullName>
    </alternativeName>
</protein>
<evidence type="ECO:0000256" key="6">
    <source>
        <dbReference type="ARBA" id="ARBA00022771"/>
    </source>
</evidence>
<comment type="subcellular location">
    <subcellularLocation>
        <location evidence="1">Nucleus</location>
    </subcellularLocation>
</comment>
<dbReference type="Pfam" id="PF00096">
    <property type="entry name" value="zf-C2H2"/>
    <property type="match status" value="2"/>
</dbReference>
<dbReference type="InterPro" id="IPR041643">
    <property type="entry name" value="Znf_ZIC"/>
</dbReference>
<feature type="region of interest" description="Disordered" evidence="14">
    <location>
        <begin position="108"/>
        <end position="171"/>
    </location>
</feature>
<evidence type="ECO:0000256" key="13">
    <source>
        <dbReference type="PROSITE-ProRule" id="PRU00042"/>
    </source>
</evidence>
<evidence type="ECO:0000256" key="4">
    <source>
        <dbReference type="ARBA" id="ARBA00022723"/>
    </source>
</evidence>
<dbReference type="SUPFAM" id="SSF57667">
    <property type="entry name" value="beta-beta-alpha zinc fingers"/>
    <property type="match status" value="2"/>
</dbReference>
<evidence type="ECO:0000256" key="2">
    <source>
        <dbReference type="ARBA" id="ARBA00010831"/>
    </source>
</evidence>
<comment type="caution">
    <text evidence="16">The sequence shown here is derived from an EMBL/GenBank/DDBJ whole genome shotgun (WGS) entry which is preliminary data.</text>
</comment>